<dbReference type="InterPro" id="IPR002347">
    <property type="entry name" value="SDR_fam"/>
</dbReference>
<dbReference type="InterPro" id="IPR036291">
    <property type="entry name" value="NAD(P)-bd_dom_sf"/>
</dbReference>
<dbReference type="PANTHER" id="PTHR42879:SF2">
    <property type="entry name" value="3-OXOACYL-[ACYL-CARRIER-PROTEIN] REDUCTASE FABG"/>
    <property type="match status" value="1"/>
</dbReference>
<dbReference type="EMBL" id="JBFNFH010000017">
    <property type="protein sequence ID" value="MFM1525395.1"/>
    <property type="molecule type" value="Genomic_DNA"/>
</dbReference>
<dbReference type="PANTHER" id="PTHR42879">
    <property type="entry name" value="3-OXOACYL-(ACYL-CARRIER-PROTEIN) REDUCTASE"/>
    <property type="match status" value="1"/>
</dbReference>
<name>A0ABW9F7H8_9FIRM</name>
<sequence length="246" mass="26988">MFNYKDRVVMITVASSGLGVQMAHGFAEVGANLAILARREERLKEVKEEIESKYGLEVFYHKSNVTNTEDIDKAVTSIINHFGKIDVLVNNAGSSKGGPVNELSDEDWQFTMDIDLTSVFNVTRRVSQEMIKKEHGRIINIASIYGLLGTNQMQTAYHATKAGVVNFSRAASAELAPKGITVNTICPGYFTTELTEDTLSNNDFKTYMNLTVPMHRPSKQGELNAGAIFLGSVEASYVTGIALPID</sequence>
<comment type="caution">
    <text evidence="3">The sequence shown here is derived from an EMBL/GenBank/DDBJ whole genome shotgun (WGS) entry which is preliminary data.</text>
</comment>
<dbReference type="PRINTS" id="PR00080">
    <property type="entry name" value="SDRFAMILY"/>
</dbReference>
<dbReference type="RefSeq" id="WP_408126827.1">
    <property type="nucleotide sequence ID" value="NZ_JBFNFH010000017.1"/>
</dbReference>
<dbReference type="InterPro" id="IPR050259">
    <property type="entry name" value="SDR"/>
</dbReference>
<dbReference type="Pfam" id="PF00106">
    <property type="entry name" value="adh_short"/>
    <property type="match status" value="1"/>
</dbReference>
<protein>
    <submittedName>
        <fullName evidence="3">SDR family NAD(P)-dependent oxidoreductase</fullName>
    </submittedName>
</protein>
<dbReference type="Proteomes" id="UP001629536">
    <property type="component" value="Unassembled WGS sequence"/>
</dbReference>
<reference evidence="3 4" key="1">
    <citation type="journal article" date="2024" name="Front. Microbiol.">
        <title>Pangenomic and biochemical analyses of Helcococcus ovis reveal widespread tetracycline resistance and a novel bacterial species, Helcococcus bovis.</title>
        <authorList>
            <person name="Cunha F."/>
            <person name="Zhai Y."/>
            <person name="Casaro S."/>
            <person name="Jones K.L."/>
            <person name="Hernandez M."/>
            <person name="Bisinotto R.S."/>
            <person name="Kariyawasam S."/>
            <person name="Brown M.B."/>
            <person name="Phillips A."/>
            <person name="Jeong K.C."/>
            <person name="Galvao K.N."/>
        </authorList>
    </citation>
    <scope>NUCLEOTIDE SEQUENCE [LARGE SCALE GENOMIC DNA]</scope>
    <source>
        <strain evidence="3 4">KG197</strain>
    </source>
</reference>
<evidence type="ECO:0000256" key="1">
    <source>
        <dbReference type="ARBA" id="ARBA00006484"/>
    </source>
</evidence>
<proteinExistence type="inferred from homology"/>
<organism evidence="3 4">
    <name type="scientific">Helcococcus bovis</name>
    <dbReference type="NCBI Taxonomy" id="3153252"/>
    <lineage>
        <taxon>Bacteria</taxon>
        <taxon>Bacillati</taxon>
        <taxon>Bacillota</taxon>
        <taxon>Tissierellia</taxon>
        <taxon>Tissierellales</taxon>
        <taxon>Peptoniphilaceae</taxon>
        <taxon>Helcococcus</taxon>
    </lineage>
</organism>
<accession>A0ABW9F7H8</accession>
<dbReference type="Gene3D" id="3.40.50.720">
    <property type="entry name" value="NAD(P)-binding Rossmann-like Domain"/>
    <property type="match status" value="1"/>
</dbReference>
<evidence type="ECO:0000256" key="2">
    <source>
        <dbReference type="RuleBase" id="RU000363"/>
    </source>
</evidence>
<dbReference type="SUPFAM" id="SSF51735">
    <property type="entry name" value="NAD(P)-binding Rossmann-fold domains"/>
    <property type="match status" value="1"/>
</dbReference>
<comment type="similarity">
    <text evidence="1 2">Belongs to the short-chain dehydrogenases/reductases (SDR) family.</text>
</comment>
<dbReference type="PRINTS" id="PR00081">
    <property type="entry name" value="GDHRDH"/>
</dbReference>
<gene>
    <name evidence="3" type="ORF">ABGF40_06860</name>
</gene>
<evidence type="ECO:0000313" key="3">
    <source>
        <dbReference type="EMBL" id="MFM1525395.1"/>
    </source>
</evidence>
<keyword evidence="4" id="KW-1185">Reference proteome</keyword>
<evidence type="ECO:0000313" key="4">
    <source>
        <dbReference type="Proteomes" id="UP001629536"/>
    </source>
</evidence>